<sequence length="182" mass="20233">MSNGARAVEVVFGAELNSPARNSVLAELLLLKDCCSDSSSVEEQLRNLLLDKLKSQGGLAALEWRERGIVSMSLNTQKCAAGDVIVGGFKTLDSYRKAALDRLKQRLIVSSRTTRGTIEWYKTEYQRKNAENDALINEINLLTGRLNGVLEYARKLAVKANKSEEFLALQSDLLRKFPARSK</sequence>
<dbReference type="RefSeq" id="WP_258846470.1">
    <property type="nucleotide sequence ID" value="NZ_JANUGX010000019.1"/>
</dbReference>
<keyword evidence="1" id="KW-0175">Coiled coil</keyword>
<protein>
    <submittedName>
        <fullName evidence="2">Uncharacterized protein</fullName>
    </submittedName>
</protein>
<accession>A0ABT2A913</accession>
<name>A0ABT2A913_9BURK</name>
<reference evidence="2 3" key="1">
    <citation type="submission" date="2022-08" db="EMBL/GenBank/DDBJ databases">
        <title>Reclassification of Massilia species as members of the genera Telluria, Duganella, Pseudoduganella, Mokoshia gen. nov. and Zemynaea gen. nov. using orthogonal and non-orthogonal genome-based approaches.</title>
        <authorList>
            <person name="Bowman J.P."/>
        </authorList>
    </citation>
    <scope>NUCLEOTIDE SEQUENCE [LARGE SCALE GENOMIC DNA]</scope>
    <source>
        <strain evidence="2 3">LMG 28164</strain>
    </source>
</reference>
<evidence type="ECO:0000313" key="2">
    <source>
        <dbReference type="EMBL" id="MCS0590693.1"/>
    </source>
</evidence>
<keyword evidence="3" id="KW-1185">Reference proteome</keyword>
<evidence type="ECO:0000313" key="3">
    <source>
        <dbReference type="Proteomes" id="UP001205560"/>
    </source>
</evidence>
<evidence type="ECO:0000256" key="1">
    <source>
        <dbReference type="SAM" id="Coils"/>
    </source>
</evidence>
<dbReference type="EMBL" id="JANUGX010000019">
    <property type="protein sequence ID" value="MCS0590693.1"/>
    <property type="molecule type" value="Genomic_DNA"/>
</dbReference>
<proteinExistence type="predicted"/>
<dbReference type="Proteomes" id="UP001205560">
    <property type="component" value="Unassembled WGS sequence"/>
</dbReference>
<feature type="coiled-coil region" evidence="1">
    <location>
        <begin position="118"/>
        <end position="145"/>
    </location>
</feature>
<gene>
    <name evidence="2" type="ORF">NX782_15980</name>
</gene>
<comment type="caution">
    <text evidence="2">The sequence shown here is derived from an EMBL/GenBank/DDBJ whole genome shotgun (WGS) entry which is preliminary data.</text>
</comment>
<organism evidence="2 3">
    <name type="scientific">Massilia norwichensis</name>
    <dbReference type="NCBI Taxonomy" id="1442366"/>
    <lineage>
        <taxon>Bacteria</taxon>
        <taxon>Pseudomonadati</taxon>
        <taxon>Pseudomonadota</taxon>
        <taxon>Betaproteobacteria</taxon>
        <taxon>Burkholderiales</taxon>
        <taxon>Oxalobacteraceae</taxon>
        <taxon>Telluria group</taxon>
        <taxon>Massilia</taxon>
    </lineage>
</organism>